<evidence type="ECO:0000256" key="12">
    <source>
        <dbReference type="SAM" id="Phobius"/>
    </source>
</evidence>
<evidence type="ECO:0000256" key="2">
    <source>
        <dbReference type="ARBA" id="ARBA00022536"/>
    </source>
</evidence>
<dbReference type="SUPFAM" id="SSF52025">
    <property type="entry name" value="PA domain"/>
    <property type="match status" value="1"/>
</dbReference>
<feature type="transmembrane region" description="Helical" evidence="12">
    <location>
        <begin position="450"/>
        <end position="468"/>
    </location>
</feature>
<keyword evidence="2" id="KW-0245">EGF-like domain</keyword>
<dbReference type="Proteomes" id="UP001295423">
    <property type="component" value="Unassembled WGS sequence"/>
</dbReference>
<evidence type="ECO:0000313" key="16">
    <source>
        <dbReference type="EMBL" id="CAJ1953045.1"/>
    </source>
</evidence>
<accession>A0AAD2FU23</accession>
<dbReference type="Pfam" id="PF02225">
    <property type="entry name" value="PA"/>
    <property type="match status" value="1"/>
</dbReference>
<dbReference type="InterPro" id="IPR046450">
    <property type="entry name" value="PA_dom_sf"/>
</dbReference>
<evidence type="ECO:0000313" key="17">
    <source>
        <dbReference type="Proteomes" id="UP001295423"/>
    </source>
</evidence>
<dbReference type="Gene3D" id="3.50.30.30">
    <property type="match status" value="1"/>
</dbReference>
<reference evidence="16" key="1">
    <citation type="submission" date="2023-08" db="EMBL/GenBank/DDBJ databases">
        <authorList>
            <person name="Audoor S."/>
            <person name="Bilcke G."/>
        </authorList>
    </citation>
    <scope>NUCLEOTIDE SEQUENCE</scope>
</reference>
<evidence type="ECO:0008006" key="18">
    <source>
        <dbReference type="Google" id="ProtNLM"/>
    </source>
</evidence>
<keyword evidence="3 12" id="KW-0812">Transmembrane</keyword>
<dbReference type="EMBL" id="CAKOGP040001814">
    <property type="protein sequence ID" value="CAJ1953045.1"/>
    <property type="molecule type" value="Genomic_DNA"/>
</dbReference>
<dbReference type="PANTHER" id="PTHR22702:SF1">
    <property type="entry name" value="PROTEASE-ASSOCIATED DOMAIN-CONTAINING PROTEIN 1"/>
    <property type="match status" value="1"/>
</dbReference>
<dbReference type="GO" id="GO:0012505">
    <property type="term" value="C:endomembrane system"/>
    <property type="evidence" value="ECO:0007669"/>
    <property type="project" value="UniProtKB-SubCell"/>
</dbReference>
<evidence type="ECO:0000256" key="1">
    <source>
        <dbReference type="ARBA" id="ARBA00004479"/>
    </source>
</evidence>
<evidence type="ECO:0000259" key="15">
    <source>
        <dbReference type="Pfam" id="PF25011"/>
    </source>
</evidence>
<feature type="region of interest" description="Disordered" evidence="11">
    <location>
        <begin position="421"/>
        <end position="443"/>
    </location>
</feature>
<dbReference type="InterPro" id="IPR003137">
    <property type="entry name" value="PA_domain"/>
</dbReference>
<evidence type="ECO:0000256" key="8">
    <source>
        <dbReference type="ARBA" id="ARBA00023136"/>
    </source>
</evidence>
<evidence type="ECO:0000256" key="9">
    <source>
        <dbReference type="ARBA" id="ARBA00023180"/>
    </source>
</evidence>
<keyword evidence="9" id="KW-0325">Glycoprotein</keyword>
<proteinExistence type="predicted"/>
<dbReference type="SUPFAM" id="SSF52833">
    <property type="entry name" value="Thioredoxin-like"/>
    <property type="match status" value="1"/>
</dbReference>
<evidence type="ECO:0000256" key="5">
    <source>
        <dbReference type="ARBA" id="ARBA00022737"/>
    </source>
</evidence>
<protein>
    <recommendedName>
        <fullName evidence="18">PA domain-containing protein</fullName>
    </recommendedName>
</protein>
<dbReference type="AlphaFoldDB" id="A0AAD2FU23"/>
<evidence type="ECO:0000256" key="13">
    <source>
        <dbReference type="SAM" id="SignalP"/>
    </source>
</evidence>
<feature type="signal peptide" evidence="13">
    <location>
        <begin position="1"/>
        <end position="20"/>
    </location>
</feature>
<keyword evidence="5" id="KW-0677">Repeat</keyword>
<evidence type="ECO:0000256" key="4">
    <source>
        <dbReference type="ARBA" id="ARBA00022729"/>
    </source>
</evidence>
<dbReference type="InterPro" id="IPR036249">
    <property type="entry name" value="Thioredoxin-like_sf"/>
</dbReference>
<feature type="chain" id="PRO_5042145363" description="PA domain-containing protein" evidence="13">
    <location>
        <begin position="21"/>
        <end position="492"/>
    </location>
</feature>
<evidence type="ECO:0000259" key="14">
    <source>
        <dbReference type="Pfam" id="PF02225"/>
    </source>
</evidence>
<keyword evidence="4 13" id="KW-0732">Signal</keyword>
<keyword evidence="6" id="KW-0106">Calcium</keyword>
<dbReference type="GO" id="GO:0016020">
    <property type="term" value="C:membrane"/>
    <property type="evidence" value="ECO:0007669"/>
    <property type="project" value="UniProtKB-SubCell"/>
</dbReference>
<evidence type="ECO:0000256" key="3">
    <source>
        <dbReference type="ARBA" id="ARBA00022692"/>
    </source>
</evidence>
<evidence type="ECO:0000256" key="10">
    <source>
        <dbReference type="ARBA" id="ARBA00037847"/>
    </source>
</evidence>
<dbReference type="Pfam" id="PF25011">
    <property type="entry name" value="VSR_TRX"/>
    <property type="match status" value="1"/>
</dbReference>
<keyword evidence="17" id="KW-1185">Reference proteome</keyword>
<comment type="subcellular location">
    <subcellularLocation>
        <location evidence="10">Endomembrane system</location>
        <topology evidence="10">Single-pass membrane protein</topology>
    </subcellularLocation>
    <subcellularLocation>
        <location evidence="1">Membrane</location>
        <topology evidence="1">Single-pass type I membrane protein</topology>
    </subcellularLocation>
</comment>
<comment type="caution">
    <text evidence="16">The sequence shown here is derived from an EMBL/GenBank/DDBJ whole genome shotgun (WGS) entry which is preliminary data.</text>
</comment>
<name>A0AAD2FU23_9STRA</name>
<dbReference type="InterPro" id="IPR056858">
    <property type="entry name" value="VSR_TRX"/>
</dbReference>
<gene>
    <name evidence="16" type="ORF">CYCCA115_LOCUS13845</name>
</gene>
<sequence>MKVHCLISALVTFGATAAEAKFPANEPSYLNFVLPPSLRKNDTAYEHQPAHFGNHFSVFAKDGNLVQKVYYDEDDNFCSYDPPAPKNGTKPKDPWAPPFIALIDRGGCTFVTKVRNAQRRGASAVILADSVEEDKIHVVADDGSGHDVSIPSVMMKKSDADAVKHSMGKKHTIVAELAWHWPKHRHHAEIEYWYSPNSMHSAEFLGNFSTIVQTLGDKLNFTLHHHILDGKDLDCHGKASKETDFCYNMCTNNGRYCTVGHHGVPGKDVVIESLRRMCIEKHYPGDPWWAYLNHFTEQCMEQKDEEYFANEDCLKDAFSHASIDQATIDACMKDSGDITSDSTNTMLEEAMKSVEEYGAFESPTVLVNGVPLTWNALTPKTVFDVYCHAWEYGMAPHACYKCEFCGDPVACIARDPMECHPDDGKEPEDGPSPSPSKGSGSGKGMKGRHWGWFFVFCCMAGAGGYVYYKKRMEGGDGFGSYTLADAFMSDSA</sequence>
<feature type="domain" description="PA" evidence="14">
    <location>
        <begin position="92"/>
        <end position="162"/>
    </location>
</feature>
<keyword evidence="7 12" id="KW-1133">Transmembrane helix</keyword>
<dbReference type="Gene3D" id="3.40.30.10">
    <property type="entry name" value="Glutaredoxin"/>
    <property type="match status" value="1"/>
</dbReference>
<feature type="domain" description="Vacuolar sorting receptor thioredoxin-like" evidence="15">
    <location>
        <begin position="191"/>
        <end position="384"/>
    </location>
</feature>
<keyword evidence="8 12" id="KW-0472">Membrane</keyword>
<dbReference type="PANTHER" id="PTHR22702">
    <property type="entry name" value="PROTEASE-ASSOCIATED DOMAIN-CONTAINING PROTEIN"/>
    <property type="match status" value="1"/>
</dbReference>
<organism evidence="16 17">
    <name type="scientific">Cylindrotheca closterium</name>
    <dbReference type="NCBI Taxonomy" id="2856"/>
    <lineage>
        <taxon>Eukaryota</taxon>
        <taxon>Sar</taxon>
        <taxon>Stramenopiles</taxon>
        <taxon>Ochrophyta</taxon>
        <taxon>Bacillariophyta</taxon>
        <taxon>Bacillariophyceae</taxon>
        <taxon>Bacillariophycidae</taxon>
        <taxon>Bacillariales</taxon>
        <taxon>Bacillariaceae</taxon>
        <taxon>Cylindrotheca</taxon>
    </lineage>
</organism>
<evidence type="ECO:0000256" key="6">
    <source>
        <dbReference type="ARBA" id="ARBA00022837"/>
    </source>
</evidence>
<evidence type="ECO:0000256" key="7">
    <source>
        <dbReference type="ARBA" id="ARBA00022989"/>
    </source>
</evidence>
<evidence type="ECO:0000256" key="11">
    <source>
        <dbReference type="SAM" id="MobiDB-lite"/>
    </source>
</evidence>